<dbReference type="Proteomes" id="UP000235916">
    <property type="component" value="Unassembled WGS sequence"/>
</dbReference>
<evidence type="ECO:0008006" key="5">
    <source>
        <dbReference type="Google" id="ProtNLM"/>
    </source>
</evidence>
<gene>
    <name evidence="3" type="ORF">C1O66_07585</name>
</gene>
<dbReference type="OrthoDB" id="9153951at2"/>
<dbReference type="Pfam" id="PF11188">
    <property type="entry name" value="DUF2975"/>
    <property type="match status" value="1"/>
</dbReference>
<proteinExistence type="predicted"/>
<feature type="transmembrane region" description="Helical" evidence="2">
    <location>
        <begin position="162"/>
        <end position="184"/>
    </location>
</feature>
<dbReference type="AlphaFoldDB" id="A0A2N8KVH2"/>
<feature type="transmembrane region" description="Helical" evidence="2">
    <location>
        <begin position="32"/>
        <end position="54"/>
    </location>
</feature>
<dbReference type="EMBL" id="POSP01000003">
    <property type="protein sequence ID" value="PND37402.1"/>
    <property type="molecule type" value="Genomic_DNA"/>
</dbReference>
<accession>A0A2N8KVH2</accession>
<keyword evidence="4" id="KW-1185">Reference proteome</keyword>
<sequence>MPAMRPDTTSKHPSPARPQSARMQPLERVRRLALWVQLLCAAGAAMLVLVPAQLWSRADWVEKVARNYWVSDSSIPLQLDAASRAWGWAASCLPCAVLLFALWQVWCLFGAYRLGQVFTAEPVRRLRRLALALMVHALAQPVAHTLSVLALTLGNPAGQRQLVLGLGFEHFISLFIGLVIWGIAQVMQQAQAVAEENAEFI</sequence>
<keyword evidence="2" id="KW-0472">Membrane</keyword>
<evidence type="ECO:0000313" key="4">
    <source>
        <dbReference type="Proteomes" id="UP000235916"/>
    </source>
</evidence>
<keyword evidence="2" id="KW-0812">Transmembrane</keyword>
<reference evidence="3 4" key="1">
    <citation type="submission" date="2018-01" db="EMBL/GenBank/DDBJ databases">
        <title>Draft genome sequence of Paucibacter aquatile CR182 isolated from freshwater of the Nakdong River.</title>
        <authorList>
            <person name="Choi A."/>
            <person name="Chung E.J."/>
        </authorList>
    </citation>
    <scope>NUCLEOTIDE SEQUENCE [LARGE SCALE GENOMIC DNA]</scope>
    <source>
        <strain evidence="3 4">CR182</strain>
    </source>
</reference>
<feature type="transmembrane region" description="Helical" evidence="2">
    <location>
        <begin position="85"/>
        <end position="109"/>
    </location>
</feature>
<evidence type="ECO:0000313" key="3">
    <source>
        <dbReference type="EMBL" id="PND37402.1"/>
    </source>
</evidence>
<evidence type="ECO:0000256" key="2">
    <source>
        <dbReference type="SAM" id="Phobius"/>
    </source>
</evidence>
<feature type="transmembrane region" description="Helical" evidence="2">
    <location>
        <begin position="129"/>
        <end position="150"/>
    </location>
</feature>
<keyword evidence="2" id="KW-1133">Transmembrane helix</keyword>
<name>A0A2N8KVH2_9BURK</name>
<organism evidence="3 4">
    <name type="scientific">Kinneretia aquatilis</name>
    <dbReference type="NCBI Taxonomy" id="2070761"/>
    <lineage>
        <taxon>Bacteria</taxon>
        <taxon>Pseudomonadati</taxon>
        <taxon>Pseudomonadota</taxon>
        <taxon>Betaproteobacteria</taxon>
        <taxon>Burkholderiales</taxon>
        <taxon>Sphaerotilaceae</taxon>
        <taxon>Roseateles</taxon>
    </lineage>
</organism>
<feature type="region of interest" description="Disordered" evidence="1">
    <location>
        <begin position="1"/>
        <end position="24"/>
    </location>
</feature>
<comment type="caution">
    <text evidence="3">The sequence shown here is derived from an EMBL/GenBank/DDBJ whole genome shotgun (WGS) entry which is preliminary data.</text>
</comment>
<evidence type="ECO:0000256" key="1">
    <source>
        <dbReference type="SAM" id="MobiDB-lite"/>
    </source>
</evidence>
<protein>
    <recommendedName>
        <fullName evidence="5">DUF2975 domain-containing protein</fullName>
    </recommendedName>
</protein>
<dbReference type="InterPro" id="IPR021354">
    <property type="entry name" value="DUF2975"/>
</dbReference>